<dbReference type="InterPro" id="IPR052631">
    <property type="entry name" value="Paired_homeobox_Bicoid"/>
</dbReference>
<reference evidence="5 6" key="1">
    <citation type="submission" date="2024-01" db="EMBL/GenBank/DDBJ databases">
        <title>The genome of the rayed Mediterranean limpet Patella caerulea (Linnaeus, 1758).</title>
        <authorList>
            <person name="Anh-Thu Weber A."/>
            <person name="Halstead-Nussloch G."/>
        </authorList>
    </citation>
    <scope>NUCLEOTIDE SEQUENCE [LARGE SCALE GENOMIC DNA]</scope>
    <source>
        <strain evidence="5">AATW-2023a</strain>
        <tissue evidence="5">Whole specimen</tissue>
    </source>
</reference>
<dbReference type="Pfam" id="PF00046">
    <property type="entry name" value="Homeodomain"/>
    <property type="match status" value="1"/>
</dbReference>
<organism evidence="5 6">
    <name type="scientific">Patella caerulea</name>
    <name type="common">Rayed Mediterranean limpet</name>
    <dbReference type="NCBI Taxonomy" id="87958"/>
    <lineage>
        <taxon>Eukaryota</taxon>
        <taxon>Metazoa</taxon>
        <taxon>Spiralia</taxon>
        <taxon>Lophotrochozoa</taxon>
        <taxon>Mollusca</taxon>
        <taxon>Gastropoda</taxon>
        <taxon>Patellogastropoda</taxon>
        <taxon>Patelloidea</taxon>
        <taxon>Patellidae</taxon>
        <taxon>Patella</taxon>
    </lineage>
</organism>
<keyword evidence="1 2" id="KW-0539">Nucleus</keyword>
<dbReference type="EMBL" id="JAZGQO010000010">
    <property type="protein sequence ID" value="KAK6176246.1"/>
    <property type="molecule type" value="Genomic_DNA"/>
</dbReference>
<evidence type="ECO:0000256" key="3">
    <source>
        <dbReference type="SAM" id="MobiDB-lite"/>
    </source>
</evidence>
<feature type="region of interest" description="Disordered" evidence="3">
    <location>
        <begin position="1"/>
        <end position="24"/>
    </location>
</feature>
<evidence type="ECO:0000259" key="4">
    <source>
        <dbReference type="PROSITE" id="PS50071"/>
    </source>
</evidence>
<keyword evidence="1 2" id="KW-0238">DNA-binding</keyword>
<dbReference type="GO" id="GO:0005634">
    <property type="term" value="C:nucleus"/>
    <property type="evidence" value="ECO:0007669"/>
    <property type="project" value="UniProtKB-SubCell"/>
</dbReference>
<feature type="region of interest" description="Disordered" evidence="3">
    <location>
        <begin position="185"/>
        <end position="227"/>
    </location>
</feature>
<feature type="DNA-binding region" description="Homeobox" evidence="1">
    <location>
        <begin position="19"/>
        <end position="78"/>
    </location>
</feature>
<evidence type="ECO:0000256" key="2">
    <source>
        <dbReference type="RuleBase" id="RU000682"/>
    </source>
</evidence>
<dbReference type="GO" id="GO:0000981">
    <property type="term" value="F:DNA-binding transcription factor activity, RNA polymerase II-specific"/>
    <property type="evidence" value="ECO:0007669"/>
    <property type="project" value="TreeGrafter"/>
</dbReference>
<dbReference type="InterPro" id="IPR001356">
    <property type="entry name" value="HD"/>
</dbReference>
<keyword evidence="6" id="KW-1185">Reference proteome</keyword>
<protein>
    <recommendedName>
        <fullName evidence="4">Homeobox domain-containing protein</fullName>
    </recommendedName>
</protein>
<dbReference type="Gene3D" id="1.10.10.60">
    <property type="entry name" value="Homeodomain-like"/>
    <property type="match status" value="1"/>
</dbReference>
<sequence length="314" mass="34975">MKVKTSPEEKNSKKRGGIQPRSRTKYTASQLQAMENIFFTTQYPDSYAIEDLGKSLGVSVERISIWFQNRRSKFKRQSKGVHMAWMRKQIFNQDSRQNSVGLPVTPGQSSPENRHVLSPVEETTNSANLTQEKPRSNLHYIPMTASNYNPVFNSVATAPASTAFNLNSLPRTSPTTTFNLNSMAPATSPSTYNLNSSTPLSSPTTYNSSSVTPLSSPTTFNSSAMTSDTSPTNFRYSPMTPSPTFNTSSTNPLSMSQLLNDASYPPTLTPEYQSCSYGNGSAYDMYDNYSYYPQTNPYYTQQMYSNFYQHGLGV</sequence>
<proteinExistence type="predicted"/>
<evidence type="ECO:0000256" key="1">
    <source>
        <dbReference type="PROSITE-ProRule" id="PRU00108"/>
    </source>
</evidence>
<dbReference type="CDD" id="cd00086">
    <property type="entry name" value="homeodomain"/>
    <property type="match status" value="1"/>
</dbReference>
<dbReference type="Proteomes" id="UP001347796">
    <property type="component" value="Unassembled WGS sequence"/>
</dbReference>
<keyword evidence="1 2" id="KW-0371">Homeobox</keyword>
<dbReference type="SUPFAM" id="SSF46689">
    <property type="entry name" value="Homeodomain-like"/>
    <property type="match status" value="1"/>
</dbReference>
<evidence type="ECO:0000313" key="5">
    <source>
        <dbReference type="EMBL" id="KAK6176246.1"/>
    </source>
</evidence>
<dbReference type="PANTHER" id="PTHR46255:SF3">
    <property type="entry name" value="HOMEOBOX DOMAIN-CONTAINING PROTEIN"/>
    <property type="match status" value="1"/>
</dbReference>
<dbReference type="AlphaFoldDB" id="A0AAN8PQR0"/>
<dbReference type="InterPro" id="IPR009057">
    <property type="entry name" value="Homeodomain-like_sf"/>
</dbReference>
<evidence type="ECO:0000313" key="6">
    <source>
        <dbReference type="Proteomes" id="UP001347796"/>
    </source>
</evidence>
<feature type="compositionally biased region" description="Basic and acidic residues" evidence="3">
    <location>
        <begin position="1"/>
        <end position="11"/>
    </location>
</feature>
<dbReference type="PANTHER" id="PTHR46255">
    <property type="entry name" value="SHORT STATURE HOMEOBOX"/>
    <property type="match status" value="1"/>
</dbReference>
<accession>A0AAN8PQR0</accession>
<dbReference type="GO" id="GO:1990837">
    <property type="term" value="F:sequence-specific double-stranded DNA binding"/>
    <property type="evidence" value="ECO:0007669"/>
    <property type="project" value="TreeGrafter"/>
</dbReference>
<dbReference type="PROSITE" id="PS50071">
    <property type="entry name" value="HOMEOBOX_2"/>
    <property type="match status" value="1"/>
</dbReference>
<comment type="caution">
    <text evidence="5">The sequence shown here is derived from an EMBL/GenBank/DDBJ whole genome shotgun (WGS) entry which is preliminary data.</text>
</comment>
<comment type="subcellular location">
    <subcellularLocation>
        <location evidence="1 2">Nucleus</location>
    </subcellularLocation>
</comment>
<feature type="domain" description="Homeobox" evidence="4">
    <location>
        <begin position="17"/>
        <end position="77"/>
    </location>
</feature>
<feature type="compositionally biased region" description="Low complexity" evidence="3">
    <location>
        <begin position="190"/>
        <end position="219"/>
    </location>
</feature>
<dbReference type="SMART" id="SM00389">
    <property type="entry name" value="HOX"/>
    <property type="match status" value="1"/>
</dbReference>
<name>A0AAN8PQR0_PATCE</name>
<gene>
    <name evidence="5" type="ORF">SNE40_014564</name>
</gene>
<feature type="compositionally biased region" description="Polar residues" evidence="3">
    <location>
        <begin position="96"/>
        <end position="111"/>
    </location>
</feature>
<feature type="region of interest" description="Disordered" evidence="3">
    <location>
        <begin position="96"/>
        <end position="115"/>
    </location>
</feature>